<gene>
    <name evidence="1" type="ORF">B0H17DRAFT_910155</name>
</gene>
<feature type="non-terminal residue" evidence="1">
    <location>
        <position position="149"/>
    </location>
</feature>
<dbReference type="EMBL" id="JARKIE010000117">
    <property type="protein sequence ID" value="KAJ7681501.1"/>
    <property type="molecule type" value="Genomic_DNA"/>
</dbReference>
<name>A0AAD7D6E7_MYCRO</name>
<evidence type="ECO:0000313" key="2">
    <source>
        <dbReference type="Proteomes" id="UP001221757"/>
    </source>
</evidence>
<evidence type="ECO:0000313" key="1">
    <source>
        <dbReference type="EMBL" id="KAJ7681501.1"/>
    </source>
</evidence>
<accession>A0AAD7D6E7</accession>
<protein>
    <submittedName>
        <fullName evidence="1">Uncharacterized protein</fullName>
    </submittedName>
</protein>
<keyword evidence="2" id="KW-1185">Reference proteome</keyword>
<feature type="non-terminal residue" evidence="1">
    <location>
        <position position="1"/>
    </location>
</feature>
<dbReference type="Proteomes" id="UP001221757">
    <property type="component" value="Unassembled WGS sequence"/>
</dbReference>
<dbReference type="AlphaFoldDB" id="A0AAD7D6E7"/>
<proteinExistence type="predicted"/>
<organism evidence="1 2">
    <name type="scientific">Mycena rosella</name>
    <name type="common">Pink bonnet</name>
    <name type="synonym">Agaricus rosellus</name>
    <dbReference type="NCBI Taxonomy" id="1033263"/>
    <lineage>
        <taxon>Eukaryota</taxon>
        <taxon>Fungi</taxon>
        <taxon>Dikarya</taxon>
        <taxon>Basidiomycota</taxon>
        <taxon>Agaricomycotina</taxon>
        <taxon>Agaricomycetes</taxon>
        <taxon>Agaricomycetidae</taxon>
        <taxon>Agaricales</taxon>
        <taxon>Marasmiineae</taxon>
        <taxon>Mycenaceae</taxon>
        <taxon>Mycena</taxon>
    </lineage>
</organism>
<comment type="caution">
    <text evidence="1">The sequence shown here is derived from an EMBL/GenBank/DDBJ whole genome shotgun (WGS) entry which is preliminary data.</text>
</comment>
<sequence length="149" mass="16835">LVTPRHAVRTQWNEEAAHKNCQATGWQLYVYKAQDTYKDEFTDLKGDSKSCVLNLSEHRNLAAHFSKKSRRSKNSMQVKDLPNEVELVIGMKVMVTSSLETDLDLTNGGRGEIVDIILDPDEPPVGNEPIVQLKKMPAYILVKLTRTRA</sequence>
<reference evidence="1" key="1">
    <citation type="submission" date="2023-03" db="EMBL/GenBank/DDBJ databases">
        <title>Massive genome expansion in bonnet fungi (Mycena s.s.) driven by repeated elements and novel gene families across ecological guilds.</title>
        <authorList>
            <consortium name="Lawrence Berkeley National Laboratory"/>
            <person name="Harder C.B."/>
            <person name="Miyauchi S."/>
            <person name="Viragh M."/>
            <person name="Kuo A."/>
            <person name="Thoen E."/>
            <person name="Andreopoulos B."/>
            <person name="Lu D."/>
            <person name="Skrede I."/>
            <person name="Drula E."/>
            <person name="Henrissat B."/>
            <person name="Morin E."/>
            <person name="Kohler A."/>
            <person name="Barry K."/>
            <person name="LaButti K."/>
            <person name="Morin E."/>
            <person name="Salamov A."/>
            <person name="Lipzen A."/>
            <person name="Mereny Z."/>
            <person name="Hegedus B."/>
            <person name="Baldrian P."/>
            <person name="Stursova M."/>
            <person name="Weitz H."/>
            <person name="Taylor A."/>
            <person name="Grigoriev I.V."/>
            <person name="Nagy L.G."/>
            <person name="Martin F."/>
            <person name="Kauserud H."/>
        </authorList>
    </citation>
    <scope>NUCLEOTIDE SEQUENCE</scope>
    <source>
        <strain evidence="1">CBHHK067</strain>
    </source>
</reference>